<evidence type="ECO:0000259" key="1">
    <source>
        <dbReference type="PROSITE" id="PS51123"/>
    </source>
</evidence>
<dbReference type="InterPro" id="IPR036737">
    <property type="entry name" value="OmpA-like_sf"/>
</dbReference>
<accession>X1B6S6</accession>
<proteinExistence type="predicted"/>
<dbReference type="CDD" id="cd07185">
    <property type="entry name" value="OmpA_C-like"/>
    <property type="match status" value="1"/>
</dbReference>
<name>X1B6S6_9ZZZZ</name>
<comment type="caution">
    <text evidence="2">The sequence shown here is derived from an EMBL/GenBank/DDBJ whole genome shotgun (WGS) entry which is preliminary data.</text>
</comment>
<sequence length="282" mass="30875">LTPESEIILKRIANKLLTEPNLMIDVYGYIHNAGSLSAKTVLSQKMADQVKDYLTINLGLSGDRIQTLGLGGKDRIASNKTAEIRAENRSVEIVIRQPDAVLTWFENDVKVQPPALRPGWLDPVPYYYLYRGYKVTTGKKSRAHILYPNEGTLKMDEDAMVVIRGLSLKQKEKPLVKNIELRDGSLRTMLKDDASQDDSITSAPAAVGELNSQGSKTLVDEKLEGLIVAYQGDTVVLAASEKTVIDKDDSVVVKQIINVGRPAGFGLGVIVGKPTGISLKSW</sequence>
<feature type="non-terminal residue" evidence="2">
    <location>
        <position position="282"/>
    </location>
</feature>
<organism evidence="2">
    <name type="scientific">marine sediment metagenome</name>
    <dbReference type="NCBI Taxonomy" id="412755"/>
    <lineage>
        <taxon>unclassified sequences</taxon>
        <taxon>metagenomes</taxon>
        <taxon>ecological metagenomes</taxon>
    </lineage>
</organism>
<reference evidence="2" key="1">
    <citation type="journal article" date="2014" name="Front. Microbiol.">
        <title>High frequency of phylogenetically diverse reductive dehalogenase-homologous genes in deep subseafloor sedimentary metagenomes.</title>
        <authorList>
            <person name="Kawai M."/>
            <person name="Futagami T."/>
            <person name="Toyoda A."/>
            <person name="Takaki Y."/>
            <person name="Nishi S."/>
            <person name="Hori S."/>
            <person name="Arai W."/>
            <person name="Tsubouchi T."/>
            <person name="Morono Y."/>
            <person name="Uchiyama I."/>
            <person name="Ito T."/>
            <person name="Fujiyama A."/>
            <person name="Inagaki F."/>
            <person name="Takami H."/>
        </authorList>
    </citation>
    <scope>NUCLEOTIDE SEQUENCE</scope>
    <source>
        <strain evidence="2">Expedition CK06-06</strain>
    </source>
</reference>
<dbReference type="InterPro" id="IPR006665">
    <property type="entry name" value="OmpA-like"/>
</dbReference>
<dbReference type="Pfam" id="PF00691">
    <property type="entry name" value="OmpA"/>
    <property type="match status" value="1"/>
</dbReference>
<dbReference type="Gene3D" id="3.30.1330.60">
    <property type="entry name" value="OmpA-like domain"/>
    <property type="match status" value="1"/>
</dbReference>
<dbReference type="PANTHER" id="PTHR30329">
    <property type="entry name" value="STATOR ELEMENT OF FLAGELLAR MOTOR COMPLEX"/>
    <property type="match status" value="1"/>
</dbReference>
<gene>
    <name evidence="2" type="ORF">S01H4_25434</name>
</gene>
<feature type="domain" description="OmpA-like" evidence="1">
    <location>
        <begin position="1"/>
        <end position="99"/>
    </location>
</feature>
<dbReference type="PROSITE" id="PS51123">
    <property type="entry name" value="OMPA_2"/>
    <property type="match status" value="1"/>
</dbReference>
<dbReference type="EMBL" id="BART01012101">
    <property type="protein sequence ID" value="GAG76962.1"/>
    <property type="molecule type" value="Genomic_DNA"/>
</dbReference>
<dbReference type="PANTHER" id="PTHR30329:SF21">
    <property type="entry name" value="LIPOPROTEIN YIAD-RELATED"/>
    <property type="match status" value="1"/>
</dbReference>
<feature type="non-terminal residue" evidence="2">
    <location>
        <position position="1"/>
    </location>
</feature>
<dbReference type="SUPFAM" id="SSF103088">
    <property type="entry name" value="OmpA-like"/>
    <property type="match status" value="1"/>
</dbReference>
<dbReference type="InterPro" id="IPR050330">
    <property type="entry name" value="Bact_OuterMem_StrucFunc"/>
</dbReference>
<protein>
    <recommendedName>
        <fullName evidence="1">OmpA-like domain-containing protein</fullName>
    </recommendedName>
</protein>
<dbReference type="AlphaFoldDB" id="X1B6S6"/>
<evidence type="ECO:0000313" key="2">
    <source>
        <dbReference type="EMBL" id="GAG76962.1"/>
    </source>
</evidence>